<dbReference type="GO" id="GO:0005524">
    <property type="term" value="F:ATP binding"/>
    <property type="evidence" value="ECO:0007669"/>
    <property type="project" value="UniProtKB-KW"/>
</dbReference>
<dbReference type="GO" id="GO:0019563">
    <property type="term" value="P:glycerol catabolic process"/>
    <property type="evidence" value="ECO:0007669"/>
    <property type="project" value="UniProtKB-UniPathway"/>
</dbReference>
<dbReference type="InterPro" id="IPR018484">
    <property type="entry name" value="FGGY_N"/>
</dbReference>
<feature type="domain" description="Carbohydrate kinase FGGY N-terminal" evidence="11">
    <location>
        <begin position="20"/>
        <end position="254"/>
    </location>
</feature>
<evidence type="ECO:0000256" key="9">
    <source>
        <dbReference type="RuleBase" id="RU003733"/>
    </source>
</evidence>
<dbReference type="GeneID" id="108680122"/>
<evidence type="ECO:0000313" key="13">
    <source>
        <dbReference type="Proteomes" id="UP000694843"/>
    </source>
</evidence>
<evidence type="ECO:0000256" key="2">
    <source>
        <dbReference type="ARBA" id="ARBA00009156"/>
    </source>
</evidence>
<evidence type="ECO:0000256" key="3">
    <source>
        <dbReference type="ARBA" id="ARBA00012099"/>
    </source>
</evidence>
<gene>
    <name evidence="14" type="primary">LOC108680122</name>
</gene>
<evidence type="ECO:0000256" key="6">
    <source>
        <dbReference type="ARBA" id="ARBA00022777"/>
    </source>
</evidence>
<dbReference type="PROSITE" id="PS00445">
    <property type="entry name" value="FGGY_KINASES_2"/>
    <property type="match status" value="1"/>
</dbReference>
<dbReference type="GO" id="GO:0046167">
    <property type="term" value="P:glycerol-3-phosphate biosynthetic process"/>
    <property type="evidence" value="ECO:0007669"/>
    <property type="project" value="TreeGrafter"/>
</dbReference>
<comment type="pathway">
    <text evidence="1">Polyol metabolism; glycerol degradation via glycerol kinase pathway; sn-glycerol 3-phosphate from glycerol: step 1/1.</text>
</comment>
<dbReference type="GO" id="GO:0006641">
    <property type="term" value="P:triglyceride metabolic process"/>
    <property type="evidence" value="ECO:0007669"/>
    <property type="project" value="TreeGrafter"/>
</dbReference>
<dbReference type="PANTHER" id="PTHR10196:SF69">
    <property type="entry name" value="GLYCEROL KINASE"/>
    <property type="match status" value="1"/>
</dbReference>
<keyword evidence="4 9" id="KW-0808">Transferase</keyword>
<keyword evidence="13" id="KW-1185">Reference proteome</keyword>
<dbReference type="GO" id="GO:0005739">
    <property type="term" value="C:mitochondrion"/>
    <property type="evidence" value="ECO:0007669"/>
    <property type="project" value="TreeGrafter"/>
</dbReference>
<dbReference type="RefSeq" id="XP_018024380.1">
    <property type="nucleotide sequence ID" value="XM_018168891.2"/>
</dbReference>
<evidence type="ECO:0000256" key="7">
    <source>
        <dbReference type="ARBA" id="ARBA00022840"/>
    </source>
</evidence>
<comment type="similarity">
    <text evidence="2 9">Belongs to the FGGY kinase family.</text>
</comment>
<evidence type="ECO:0000256" key="8">
    <source>
        <dbReference type="ARBA" id="ARBA00043149"/>
    </source>
</evidence>
<keyword evidence="7" id="KW-0067">ATP-binding</keyword>
<keyword evidence="6 9" id="KW-0418">Kinase</keyword>
<evidence type="ECO:0000256" key="4">
    <source>
        <dbReference type="ARBA" id="ARBA00022679"/>
    </source>
</evidence>
<evidence type="ECO:0000256" key="1">
    <source>
        <dbReference type="ARBA" id="ARBA00005190"/>
    </source>
</evidence>
<dbReference type="InterPro" id="IPR018483">
    <property type="entry name" value="Carb_kinase_FGGY_CS"/>
</dbReference>
<dbReference type="Gene3D" id="3.30.420.40">
    <property type="match status" value="2"/>
</dbReference>
<dbReference type="UniPathway" id="UPA00618">
    <property type="reaction ID" value="UER00672"/>
</dbReference>
<evidence type="ECO:0000259" key="11">
    <source>
        <dbReference type="Pfam" id="PF00370"/>
    </source>
</evidence>
<dbReference type="PANTHER" id="PTHR10196">
    <property type="entry name" value="SUGAR KINASE"/>
    <property type="match status" value="1"/>
</dbReference>
<protein>
    <recommendedName>
        <fullName evidence="3">glycerol kinase</fullName>
        <ecNumber evidence="3">2.7.1.30</ecNumber>
    </recommendedName>
    <alternativeName>
        <fullName evidence="8">ATP:glycerol 3-phosphotransferase</fullName>
    </alternativeName>
</protein>
<dbReference type="OrthoDB" id="5422795at2759"/>
<dbReference type="SUPFAM" id="SSF53067">
    <property type="entry name" value="Actin-like ATPase domain"/>
    <property type="match status" value="2"/>
</dbReference>
<name>A0A8B7PEE6_HYAAZ</name>
<evidence type="ECO:0000256" key="5">
    <source>
        <dbReference type="ARBA" id="ARBA00022741"/>
    </source>
</evidence>
<dbReference type="AlphaFoldDB" id="A0A8B7PEE6"/>
<proteinExistence type="inferred from homology"/>
<organism evidence="13 14">
    <name type="scientific">Hyalella azteca</name>
    <name type="common">Amphipod</name>
    <dbReference type="NCBI Taxonomy" id="294128"/>
    <lineage>
        <taxon>Eukaryota</taxon>
        <taxon>Metazoa</taxon>
        <taxon>Ecdysozoa</taxon>
        <taxon>Arthropoda</taxon>
        <taxon>Crustacea</taxon>
        <taxon>Multicrustacea</taxon>
        <taxon>Malacostraca</taxon>
        <taxon>Eumalacostraca</taxon>
        <taxon>Peracarida</taxon>
        <taxon>Amphipoda</taxon>
        <taxon>Senticaudata</taxon>
        <taxon>Talitrida</taxon>
        <taxon>Talitroidea</taxon>
        <taxon>Hyalellidae</taxon>
        <taxon>Hyalella</taxon>
    </lineage>
</organism>
<dbReference type="PROSITE" id="PS00933">
    <property type="entry name" value="FGGY_KINASES_1"/>
    <property type="match status" value="1"/>
</dbReference>
<dbReference type="InterPro" id="IPR043129">
    <property type="entry name" value="ATPase_NBD"/>
</dbReference>
<feature type="region of interest" description="Disordered" evidence="10">
    <location>
        <begin position="1"/>
        <end position="22"/>
    </location>
</feature>
<evidence type="ECO:0000259" key="12">
    <source>
        <dbReference type="Pfam" id="PF02782"/>
    </source>
</evidence>
<sequence length="926" mass="101072">MAETKNTSESVESGRHGPLIGAVDQGTSSTRFLIFAAGSGEVLTYHQEEVVQRFPQEGWVEQDPMQLLDSVTTCISKAVDNLKNLSIASDDIKAIGITNQRETTVVWDKLTGQPLYNAIVWLDARTTSTVEQVLKRTPGQDKDALKNICGLPISEYFSALKLRWLLDHVPAVQHAANQHTLLFGTVDTWLLWHTLLFGTVDTWLLWKSKFFDIPSWVLPDIRSCSEVYGYLNDGPLRGVPISGVIGDQQAALVGQMCLARGQAKNTYGTGCFLLYNTGAQMVWSTHGLLTTVAYKFGASAQAVYAIEGSVAIAGAAVRWLRDSLGLLKKAEDVERLAGGVEDTGGVYFVPAFSGLYAPRWRSDARGTICGITQGTTSGHLARAALESVCFQTREILDAMEQDSGISISRLLVDGGMTTNDLLLQLQADLAGVPVGGGHSSGCSRIAASVRPVDSPLEQSNTPLRDSAFIIEPWVGDSLRYPNYASRNEVIECTGQLGVVELHESNVQIAGVKDMIGQSHKSVEDIAQFNEKFARHSNQSRTIDGDCNVRKRGTGDPSTWQLKSGGSGTDVMNGEVHAPAGDGSHYTVIRRQDVRLHAGQRALDYLEFFSAKTRKPKRERRYERWCAAVERSLGWELPPHKQPKPEFERRLLASVSPALFALGSVLTFILADHIKNSSGAEIVSMSTQVSSSMESISSAASSCVHSRTTRDLLQSSVAQTSVAAALDNYAAATSLLISNASSWLTDAVSTAKIVYINAVEAIVSYTNSLSSWSWQFCSEYSNWARSYLMFGYNNASYWSPIAALQSAGSYAKLAMSNALVSLNESFGHIYRGLPSFPVTQARQFAHTFYCWACASVGSVACGVRGALSCREWLWPRCCVVSWCCNAVNYCTALCSSMCSCTSSTLRWLYTQIFPRFYTLGSKDNSIT</sequence>
<dbReference type="Pfam" id="PF00370">
    <property type="entry name" value="FGGY_N"/>
    <property type="match status" value="1"/>
</dbReference>
<dbReference type="InterPro" id="IPR018485">
    <property type="entry name" value="FGGY_C"/>
</dbReference>
<feature type="compositionally biased region" description="Polar residues" evidence="10">
    <location>
        <begin position="1"/>
        <end position="11"/>
    </location>
</feature>
<keyword evidence="5" id="KW-0547">Nucleotide-binding</keyword>
<dbReference type="EC" id="2.7.1.30" evidence="3"/>
<feature type="domain" description="Carbohydrate kinase FGGY C-terminal" evidence="12">
    <location>
        <begin position="264"/>
        <end position="434"/>
    </location>
</feature>
<dbReference type="Proteomes" id="UP000694843">
    <property type="component" value="Unplaced"/>
</dbReference>
<accession>A0A8B7PEE6</accession>
<dbReference type="GO" id="GO:0004370">
    <property type="term" value="F:glycerol kinase activity"/>
    <property type="evidence" value="ECO:0007669"/>
    <property type="project" value="UniProtKB-EC"/>
</dbReference>
<reference evidence="14" key="1">
    <citation type="submission" date="2025-08" db="UniProtKB">
        <authorList>
            <consortium name="RefSeq"/>
        </authorList>
    </citation>
    <scope>IDENTIFICATION</scope>
    <source>
        <tissue evidence="14">Whole organism</tissue>
    </source>
</reference>
<dbReference type="KEGG" id="hazt:108680122"/>
<dbReference type="Pfam" id="PF02782">
    <property type="entry name" value="FGGY_C"/>
    <property type="match status" value="1"/>
</dbReference>
<evidence type="ECO:0000256" key="10">
    <source>
        <dbReference type="SAM" id="MobiDB-lite"/>
    </source>
</evidence>
<evidence type="ECO:0000313" key="14">
    <source>
        <dbReference type="RefSeq" id="XP_018024380.1"/>
    </source>
</evidence>